<comment type="similarity">
    <text evidence="5">Belongs to the CCR4/nocturin family.</text>
</comment>
<feature type="domain" description="Endonuclease/exonuclease/phosphatase" evidence="24">
    <location>
        <begin position="361"/>
        <end position="654"/>
    </location>
</feature>
<evidence type="ECO:0000256" key="7">
    <source>
        <dbReference type="ARBA" id="ARBA00022490"/>
    </source>
</evidence>
<comment type="subcellular location">
    <subcellularLocation>
        <location evidence="4">Cytoplasm</location>
    </subcellularLocation>
    <subcellularLocation>
        <location evidence="3">Nucleus</location>
    </subcellularLocation>
</comment>
<dbReference type="GO" id="GO:0005634">
    <property type="term" value="C:nucleus"/>
    <property type="evidence" value="ECO:0007669"/>
    <property type="project" value="UniProtKB-SubCell"/>
</dbReference>
<keyword evidence="10" id="KW-0479">Metal-binding</keyword>
<evidence type="ECO:0000256" key="1">
    <source>
        <dbReference type="ARBA" id="ARBA00001663"/>
    </source>
</evidence>
<dbReference type="InterPro" id="IPR003591">
    <property type="entry name" value="Leu-rich_rpt_typical-subtyp"/>
</dbReference>
<evidence type="ECO:0000256" key="23">
    <source>
        <dbReference type="SAM" id="MobiDB-lite"/>
    </source>
</evidence>
<dbReference type="CDD" id="cd09097">
    <property type="entry name" value="Deadenylase_CCR4"/>
    <property type="match status" value="1"/>
</dbReference>
<evidence type="ECO:0000256" key="4">
    <source>
        <dbReference type="ARBA" id="ARBA00004496"/>
    </source>
</evidence>
<dbReference type="GO" id="GO:0004535">
    <property type="term" value="F:poly(A)-specific ribonuclease activity"/>
    <property type="evidence" value="ECO:0007669"/>
    <property type="project" value="UniProtKB-EC"/>
</dbReference>
<dbReference type="FunFam" id="3.60.10.10:FF:000037">
    <property type="entry name" value="Glucose-repressible alcohol dehydrogenase transcriptional effector"/>
    <property type="match status" value="1"/>
</dbReference>
<dbReference type="Gene3D" id="3.60.10.10">
    <property type="entry name" value="Endonuclease/exonuclease/phosphatase"/>
    <property type="match status" value="1"/>
</dbReference>
<dbReference type="SMART" id="SM00369">
    <property type="entry name" value="LRR_TYP"/>
    <property type="match status" value="2"/>
</dbReference>
<dbReference type="Pfam" id="PF00560">
    <property type="entry name" value="LRR_1"/>
    <property type="match status" value="1"/>
</dbReference>
<dbReference type="EMBL" id="MCGN01000002">
    <property type="protein sequence ID" value="ORZ01798.1"/>
    <property type="molecule type" value="Genomic_DNA"/>
</dbReference>
<evidence type="ECO:0000256" key="16">
    <source>
        <dbReference type="ARBA" id="ARBA00023015"/>
    </source>
</evidence>
<dbReference type="InterPro" id="IPR036691">
    <property type="entry name" value="Endo/exonu/phosph_ase_sf"/>
</dbReference>
<evidence type="ECO:0000256" key="8">
    <source>
        <dbReference type="ARBA" id="ARBA00022614"/>
    </source>
</evidence>
<evidence type="ECO:0000256" key="18">
    <source>
        <dbReference type="ARBA" id="ARBA00023242"/>
    </source>
</evidence>
<dbReference type="OMA" id="PHYYARA"/>
<keyword evidence="9" id="KW-0540">Nuclease</keyword>
<dbReference type="OrthoDB" id="428734at2759"/>
<dbReference type="Gene3D" id="3.80.10.10">
    <property type="entry name" value="Ribonuclease Inhibitor"/>
    <property type="match status" value="1"/>
</dbReference>
<evidence type="ECO:0000256" key="3">
    <source>
        <dbReference type="ARBA" id="ARBA00004123"/>
    </source>
</evidence>
<evidence type="ECO:0000259" key="24">
    <source>
        <dbReference type="Pfam" id="PF03372"/>
    </source>
</evidence>
<keyword evidence="12" id="KW-0378">Hydrolase</keyword>
<evidence type="ECO:0000256" key="14">
    <source>
        <dbReference type="ARBA" id="ARBA00022842"/>
    </source>
</evidence>
<keyword evidence="14" id="KW-0460">Magnesium</keyword>
<evidence type="ECO:0000256" key="10">
    <source>
        <dbReference type="ARBA" id="ARBA00022723"/>
    </source>
</evidence>
<dbReference type="InParanoid" id="A0A1X2HQZ3"/>
<dbReference type="GO" id="GO:0046872">
    <property type="term" value="F:metal ion binding"/>
    <property type="evidence" value="ECO:0007669"/>
    <property type="project" value="UniProtKB-KW"/>
</dbReference>
<dbReference type="SUPFAM" id="SSF52075">
    <property type="entry name" value="Outer arm dynein light chain 1"/>
    <property type="match status" value="1"/>
</dbReference>
<dbReference type="PANTHER" id="PTHR12121:SF100">
    <property type="entry name" value="POLY(A)-SPECIFIC RIBONUCLEASE"/>
    <property type="match status" value="1"/>
</dbReference>
<keyword evidence="13 25" id="KW-0269">Exonuclease</keyword>
<dbReference type="InterPro" id="IPR005135">
    <property type="entry name" value="Endo/exonuclease/phosphatase"/>
</dbReference>
<dbReference type="InterPro" id="IPR050410">
    <property type="entry name" value="CCR4/nocturin_mRNA_transcr"/>
</dbReference>
<keyword evidence="26" id="KW-1185">Reference proteome</keyword>
<dbReference type="InterPro" id="IPR032675">
    <property type="entry name" value="LRR_dom_sf"/>
</dbReference>
<dbReference type="GO" id="GO:0004519">
    <property type="term" value="F:endonuclease activity"/>
    <property type="evidence" value="ECO:0007669"/>
    <property type="project" value="UniProtKB-KW"/>
</dbReference>
<evidence type="ECO:0000256" key="5">
    <source>
        <dbReference type="ARBA" id="ARBA00010774"/>
    </source>
</evidence>
<evidence type="ECO:0000256" key="21">
    <source>
        <dbReference type="ARBA" id="ARBA00031469"/>
    </source>
</evidence>
<proteinExistence type="inferred from homology"/>
<feature type="compositionally biased region" description="Polar residues" evidence="23">
    <location>
        <begin position="118"/>
        <end position="139"/>
    </location>
</feature>
<evidence type="ECO:0000313" key="25">
    <source>
        <dbReference type="EMBL" id="ORZ01798.1"/>
    </source>
</evidence>
<dbReference type="SUPFAM" id="SSF56219">
    <property type="entry name" value="DNase I-like"/>
    <property type="match status" value="1"/>
</dbReference>
<keyword evidence="17" id="KW-0804">Transcription</keyword>
<evidence type="ECO:0000256" key="20">
    <source>
        <dbReference type="ARBA" id="ARBA00030493"/>
    </source>
</evidence>
<evidence type="ECO:0000256" key="6">
    <source>
        <dbReference type="ARBA" id="ARBA00012161"/>
    </source>
</evidence>
<reference evidence="25 26" key="1">
    <citation type="submission" date="2016-07" db="EMBL/GenBank/DDBJ databases">
        <title>Pervasive Adenine N6-methylation of Active Genes in Fungi.</title>
        <authorList>
            <consortium name="DOE Joint Genome Institute"/>
            <person name="Mondo S.J."/>
            <person name="Dannebaum R.O."/>
            <person name="Kuo R.C."/>
            <person name="Labutti K."/>
            <person name="Haridas S."/>
            <person name="Kuo A."/>
            <person name="Salamov A."/>
            <person name="Ahrendt S.R."/>
            <person name="Lipzen A."/>
            <person name="Sullivan W."/>
            <person name="Andreopoulos W.B."/>
            <person name="Clum A."/>
            <person name="Lindquist E."/>
            <person name="Daum C."/>
            <person name="Ramamoorthy G.K."/>
            <person name="Gryganskyi A."/>
            <person name="Culley D."/>
            <person name="Magnuson J.K."/>
            <person name="James T.Y."/>
            <person name="O'Malley M.A."/>
            <person name="Stajich J.E."/>
            <person name="Spatafora J.W."/>
            <person name="Visel A."/>
            <person name="Grigoriev I.V."/>
        </authorList>
    </citation>
    <scope>NUCLEOTIDE SEQUENCE [LARGE SCALE GENOMIC DNA]</scope>
    <source>
        <strain evidence="25 26">NRRL 2496</strain>
    </source>
</reference>
<feature type="compositionally biased region" description="Low complexity" evidence="23">
    <location>
        <begin position="84"/>
        <end position="103"/>
    </location>
</feature>
<dbReference type="AlphaFoldDB" id="A0A1X2HQZ3"/>
<accession>A0A1X2HQZ3</accession>
<evidence type="ECO:0000256" key="22">
    <source>
        <dbReference type="ARBA" id="ARBA00033317"/>
    </source>
</evidence>
<evidence type="ECO:0000256" key="19">
    <source>
        <dbReference type="ARBA" id="ARBA00023475"/>
    </source>
</evidence>
<evidence type="ECO:0000256" key="17">
    <source>
        <dbReference type="ARBA" id="ARBA00023163"/>
    </source>
</evidence>
<keyword evidence="16" id="KW-0805">Transcription regulation</keyword>
<dbReference type="Pfam" id="PF03372">
    <property type="entry name" value="Exo_endo_phos"/>
    <property type="match status" value="1"/>
</dbReference>
<evidence type="ECO:0000256" key="15">
    <source>
        <dbReference type="ARBA" id="ARBA00022884"/>
    </source>
</evidence>
<dbReference type="InterPro" id="IPR001611">
    <property type="entry name" value="Leu-rich_rpt"/>
</dbReference>
<dbReference type="EC" id="3.1.13.4" evidence="6"/>
<dbReference type="FunCoup" id="A0A1X2HQZ3">
    <property type="interactions" value="502"/>
</dbReference>
<sequence length="675" mass="75337">MSYDRDSEAAVNGGYPSMPSHSLQQLYNSTPLSAMARQPRTVSPAPSMPPASSPSVGGYPYAMYSNNSFARYPMAMNMSQKLPHQQQQHQQHQQQQQQQQQQQLQTIVDPSPNPPSLATPNPSSHVARQISYAQISRSGKSPHHHARTAAHVARSTPVTSAVTITDPNNPSKSFSGLVGKAAKHEDDSNRTHPPSAQGQGDVQWSTLDMGGMRLKNITDPVCNYTFLTGLYINHNQLTYLNPALANLVNLKVLDASGNRLTSVPPELGLLVNLKELLLFDNNIATLPNELGTLFQLEMLGLEGNPLQPDIKSILSRDGPSAVIYSLRENAPVGMPPPQREWISIEQQSGLDDRDKISVLCYNTLCQKYATSQAYGYTPSWALTWEYRKELIVDEILSWRADVVCLQELGYGQYEELFKGEFRERGEYESIFYPKSRAKTMSDKERAQVDGCATFFKASKFRLLDHYLLEYNQKALQRADFKKSEDIYNRVMTKDNIAVMTILENKETLARILVANSHIHWDPTFADVKLVQVGMLMDELDKFASRHLASRSADSPSYASTAKLPTIIAGDFNSTPESGVYEFLSKGVVRQDHDDFGDHTYGSYTTEGLAHRLNLKSAYSPIGELPFTNYTPNYKGVLDYVWHSSNTLDVLSLLGPIDQDYLGKVVGFPNAHFPSE</sequence>
<gene>
    <name evidence="25" type="ORF">BCR43DRAFT_487525</name>
</gene>
<keyword evidence="8" id="KW-0433">Leucine-rich repeat</keyword>
<dbReference type="GO" id="GO:0005737">
    <property type="term" value="C:cytoplasm"/>
    <property type="evidence" value="ECO:0007669"/>
    <property type="project" value="UniProtKB-SubCell"/>
</dbReference>
<comment type="catalytic activity">
    <reaction evidence="1">
        <text>Exonucleolytic cleavage of poly(A) to 5'-AMP.</text>
        <dbReference type="EC" id="3.1.13.4"/>
    </reaction>
</comment>
<keyword evidence="11" id="KW-0677">Repeat</keyword>
<evidence type="ECO:0000256" key="13">
    <source>
        <dbReference type="ARBA" id="ARBA00022839"/>
    </source>
</evidence>
<feature type="compositionally biased region" description="Polar residues" evidence="23">
    <location>
        <begin position="156"/>
        <end position="174"/>
    </location>
</feature>
<feature type="compositionally biased region" description="Polar residues" evidence="23">
    <location>
        <begin position="19"/>
        <end position="32"/>
    </location>
</feature>
<feature type="region of interest" description="Disordered" evidence="23">
    <location>
        <begin position="1"/>
        <end position="56"/>
    </location>
</feature>
<keyword evidence="25" id="KW-0255">Endonuclease</keyword>
<dbReference type="PANTHER" id="PTHR12121">
    <property type="entry name" value="CARBON CATABOLITE REPRESSOR PROTEIN 4"/>
    <property type="match status" value="1"/>
</dbReference>
<evidence type="ECO:0000313" key="26">
    <source>
        <dbReference type="Proteomes" id="UP000242180"/>
    </source>
</evidence>
<feature type="compositionally biased region" description="Polar residues" evidence="23">
    <location>
        <begin position="191"/>
        <end position="202"/>
    </location>
</feature>
<keyword evidence="18" id="KW-0539">Nucleus</keyword>
<keyword evidence="15" id="KW-0694">RNA-binding</keyword>
<evidence type="ECO:0000256" key="11">
    <source>
        <dbReference type="ARBA" id="ARBA00022737"/>
    </source>
</evidence>
<dbReference type="Proteomes" id="UP000242180">
    <property type="component" value="Unassembled WGS sequence"/>
</dbReference>
<comment type="cofactor">
    <cofactor evidence="2">
        <name>Mg(2+)</name>
        <dbReference type="ChEBI" id="CHEBI:18420"/>
    </cofactor>
</comment>
<evidence type="ECO:0000256" key="12">
    <source>
        <dbReference type="ARBA" id="ARBA00022801"/>
    </source>
</evidence>
<evidence type="ECO:0000256" key="9">
    <source>
        <dbReference type="ARBA" id="ARBA00022722"/>
    </source>
</evidence>
<keyword evidence="7" id="KW-0963">Cytoplasm</keyword>
<organism evidence="25 26">
    <name type="scientific">Syncephalastrum racemosum</name>
    <name type="common">Filamentous fungus</name>
    <dbReference type="NCBI Taxonomy" id="13706"/>
    <lineage>
        <taxon>Eukaryota</taxon>
        <taxon>Fungi</taxon>
        <taxon>Fungi incertae sedis</taxon>
        <taxon>Mucoromycota</taxon>
        <taxon>Mucoromycotina</taxon>
        <taxon>Mucoromycetes</taxon>
        <taxon>Mucorales</taxon>
        <taxon>Syncephalastraceae</taxon>
        <taxon>Syncephalastrum</taxon>
    </lineage>
</organism>
<dbReference type="STRING" id="13706.A0A1X2HQZ3"/>
<comment type="caution">
    <text evidence="25">The sequence shown here is derived from an EMBL/GenBank/DDBJ whole genome shotgun (WGS) entry which is preliminary data.</text>
</comment>
<dbReference type="PROSITE" id="PS51450">
    <property type="entry name" value="LRR"/>
    <property type="match status" value="2"/>
</dbReference>
<protein>
    <recommendedName>
        <fullName evidence="19">CCR4-Not complex 3'-5'-exoribonuclease subunit Ccr4</fullName>
        <ecNumber evidence="6">3.1.13.4</ecNumber>
    </recommendedName>
    <alternativeName>
        <fullName evidence="20">Carbon catabolite repressor protein 4</fullName>
    </alternativeName>
    <alternativeName>
        <fullName evidence="21">Cytoplasmic deadenylase</fullName>
    </alternativeName>
    <alternativeName>
        <fullName evidence="22">Glucose-repressible alcohol dehydrogenase transcriptional effector</fullName>
    </alternativeName>
</protein>
<name>A0A1X2HQZ3_SYNRA</name>
<evidence type="ECO:0000256" key="2">
    <source>
        <dbReference type="ARBA" id="ARBA00001946"/>
    </source>
</evidence>
<dbReference type="GO" id="GO:0003723">
    <property type="term" value="F:RNA binding"/>
    <property type="evidence" value="ECO:0007669"/>
    <property type="project" value="UniProtKB-KW"/>
</dbReference>
<feature type="region of interest" description="Disordered" evidence="23">
    <location>
        <begin position="80"/>
        <end position="202"/>
    </location>
</feature>